<gene>
    <name evidence="1" type="ORF">HMPREF0765_2293</name>
</gene>
<sequence>METKLLINQLTAFYPVGISISDEKSYNESVENQRKVKAINDALKDRDHWENTKHSIFLHLGLQRISDYSFAGGYATYYASFRAEQGSSLVYSILISVLLPYYCIRISNTETETKRYRPLNESEILIFDKVSSIIISQFKDYELIDDKELLEHQVSNIEFDYTDPPTIADLLFTTIEA</sequence>
<protein>
    <submittedName>
        <fullName evidence="1">Uncharacterized protein</fullName>
    </submittedName>
</protein>
<dbReference type="AlphaFoldDB" id="C2FY87"/>
<evidence type="ECO:0000313" key="1">
    <source>
        <dbReference type="EMBL" id="EEI92140.1"/>
    </source>
</evidence>
<proteinExistence type="predicted"/>
<dbReference type="RefSeq" id="WP_003010646.1">
    <property type="nucleotide sequence ID" value="NZ_GG668633.1"/>
</dbReference>
<dbReference type="Proteomes" id="UP000006241">
    <property type="component" value="Unassembled WGS sequence"/>
</dbReference>
<evidence type="ECO:0000313" key="2">
    <source>
        <dbReference type="Proteomes" id="UP000006241"/>
    </source>
</evidence>
<organism evidence="1 2">
    <name type="scientific">Sphingobacterium spiritivorum ATCC 33300</name>
    <dbReference type="NCBI Taxonomy" id="525372"/>
    <lineage>
        <taxon>Bacteria</taxon>
        <taxon>Pseudomonadati</taxon>
        <taxon>Bacteroidota</taxon>
        <taxon>Sphingobacteriia</taxon>
        <taxon>Sphingobacteriales</taxon>
        <taxon>Sphingobacteriaceae</taxon>
        <taxon>Sphingobacterium</taxon>
    </lineage>
</organism>
<dbReference type="HOGENOM" id="CLU_1516996_0_0_10"/>
<comment type="caution">
    <text evidence="1">The sequence shown here is derived from an EMBL/GenBank/DDBJ whole genome shotgun (WGS) entry which is preliminary data.</text>
</comment>
<name>C2FY87_SPHSI</name>
<dbReference type="EMBL" id="ACHB01000052">
    <property type="protein sequence ID" value="EEI92140.1"/>
    <property type="molecule type" value="Genomic_DNA"/>
</dbReference>
<accession>C2FY87</accession>
<reference evidence="1 2" key="1">
    <citation type="submission" date="2009-01" db="EMBL/GenBank/DDBJ databases">
        <authorList>
            <person name="Qin X."/>
            <person name="Bachman B."/>
            <person name="Battles P."/>
            <person name="Bell A."/>
            <person name="Bess C."/>
            <person name="Bickham C."/>
            <person name="Chaboub L."/>
            <person name="Chen D."/>
            <person name="Coyle M."/>
            <person name="Deiros D.R."/>
            <person name="Dinh H."/>
            <person name="Forbes L."/>
            <person name="Fowler G."/>
            <person name="Francisco L."/>
            <person name="Fu Q."/>
            <person name="Gubbala S."/>
            <person name="Hale W."/>
            <person name="Han Y."/>
            <person name="Hemphill L."/>
            <person name="Highlander S.K."/>
            <person name="Hirani K."/>
            <person name="Hogues M."/>
            <person name="Jackson L."/>
            <person name="Jakkamsetti A."/>
            <person name="Javaid M."/>
            <person name="Jiang H."/>
            <person name="Korchina V."/>
            <person name="Kovar C."/>
            <person name="Lara F."/>
            <person name="Lee S."/>
            <person name="Mata R."/>
            <person name="Mathew T."/>
            <person name="Moen C."/>
            <person name="Morales K."/>
            <person name="Munidasa M."/>
            <person name="Nazareth L."/>
            <person name="Ngo R."/>
            <person name="Nguyen L."/>
            <person name="Okwuonu G."/>
            <person name="Ongeri F."/>
            <person name="Patil S."/>
            <person name="Petrosino J."/>
            <person name="Pham C."/>
            <person name="Pham P."/>
            <person name="Pu L.-L."/>
            <person name="Puazo M."/>
            <person name="Raj R."/>
            <person name="Reid J."/>
            <person name="Rouhana J."/>
            <person name="Saada N."/>
            <person name="Shang Y."/>
            <person name="Simmons D."/>
            <person name="Thornton R."/>
            <person name="Warren J."/>
            <person name="Weissenberger G."/>
            <person name="Zhang J."/>
            <person name="Zhang L."/>
            <person name="Zhou C."/>
            <person name="Zhu D."/>
            <person name="Muzny D."/>
            <person name="Worley K."/>
            <person name="Gibbs R."/>
        </authorList>
    </citation>
    <scope>NUCLEOTIDE SEQUENCE [LARGE SCALE GENOMIC DNA]</scope>
    <source>
        <strain evidence="1 2">ATCC 33300</strain>
    </source>
</reference>